<evidence type="ECO:0000313" key="3">
    <source>
        <dbReference type="Proteomes" id="UP000324974"/>
    </source>
</evidence>
<dbReference type="RefSeq" id="WP_149111591.1">
    <property type="nucleotide sequence ID" value="NZ_CP042425.1"/>
</dbReference>
<evidence type="ECO:0000313" key="2">
    <source>
        <dbReference type="EMBL" id="QEL16924.1"/>
    </source>
</evidence>
<sequence>MAKKKPMKAAKQAAANDVPAGVATKVEEAAAKPAETISKADTVRKAMAAGKDNPTEGSIYIQAEFGLDVPPQVFSTYKTIEKKKAEGKPGRAAKPTEPTAAPNAKPVKGDAVELVRQVKELVETYGADAVRDMTRVFAD</sequence>
<reference evidence="3" key="1">
    <citation type="submission" date="2019-08" db="EMBL/GenBank/DDBJ databases">
        <title>Limnoglobus roseus gen. nov., sp. nov., a novel freshwater planctomycete with a giant genome from the family Gemmataceae.</title>
        <authorList>
            <person name="Kulichevskaya I.S."/>
            <person name="Naumoff D.G."/>
            <person name="Miroshnikov K."/>
            <person name="Ivanova A."/>
            <person name="Philippov D.A."/>
            <person name="Hakobyan A."/>
            <person name="Rijpstra I.C."/>
            <person name="Sinninghe Damste J.S."/>
            <person name="Liesack W."/>
            <person name="Dedysh S.N."/>
        </authorList>
    </citation>
    <scope>NUCLEOTIDE SEQUENCE [LARGE SCALE GENOMIC DNA]</scope>
    <source>
        <strain evidence="3">PX52</strain>
    </source>
</reference>
<evidence type="ECO:0000256" key="1">
    <source>
        <dbReference type="SAM" id="MobiDB-lite"/>
    </source>
</evidence>
<feature type="region of interest" description="Disordered" evidence="1">
    <location>
        <begin position="82"/>
        <end position="108"/>
    </location>
</feature>
<dbReference type="KEGG" id="lrs:PX52LOC_03900"/>
<organism evidence="2 3">
    <name type="scientific">Limnoglobus roseus</name>
    <dbReference type="NCBI Taxonomy" id="2598579"/>
    <lineage>
        <taxon>Bacteria</taxon>
        <taxon>Pseudomonadati</taxon>
        <taxon>Planctomycetota</taxon>
        <taxon>Planctomycetia</taxon>
        <taxon>Gemmatales</taxon>
        <taxon>Gemmataceae</taxon>
        <taxon>Limnoglobus</taxon>
    </lineage>
</organism>
<keyword evidence="3" id="KW-1185">Reference proteome</keyword>
<proteinExistence type="predicted"/>
<protein>
    <submittedName>
        <fullName evidence="2">Uncharacterized protein</fullName>
    </submittedName>
</protein>
<dbReference type="AlphaFoldDB" id="A0A5C1AIH0"/>
<dbReference type="OrthoDB" id="295785at2"/>
<accession>A0A5C1AIH0</accession>
<name>A0A5C1AIH0_9BACT</name>
<dbReference type="Proteomes" id="UP000324974">
    <property type="component" value="Chromosome"/>
</dbReference>
<dbReference type="EMBL" id="CP042425">
    <property type="protein sequence ID" value="QEL16924.1"/>
    <property type="molecule type" value="Genomic_DNA"/>
</dbReference>
<gene>
    <name evidence="2" type="ORF">PX52LOC_03900</name>
</gene>